<comment type="caution">
    <text evidence="2">The sequence shown here is derived from an EMBL/GenBank/DDBJ whole genome shotgun (WGS) entry which is preliminary data.</text>
</comment>
<evidence type="ECO:0000313" key="3">
    <source>
        <dbReference type="Proteomes" id="UP001500280"/>
    </source>
</evidence>
<evidence type="ECO:0000313" key="2">
    <source>
        <dbReference type="EMBL" id="GAA1686854.1"/>
    </source>
</evidence>
<gene>
    <name evidence="2" type="ORF">GCM10009745_34410</name>
</gene>
<protein>
    <recommendedName>
        <fullName evidence="4">Asl1-like glycosyl hydrolase catalytic domain-containing protein</fullName>
    </recommendedName>
</protein>
<evidence type="ECO:0008006" key="4">
    <source>
        <dbReference type="Google" id="ProtNLM"/>
    </source>
</evidence>
<reference evidence="2 3" key="1">
    <citation type="journal article" date="2019" name="Int. J. Syst. Evol. Microbiol.">
        <title>The Global Catalogue of Microorganisms (GCM) 10K type strain sequencing project: providing services to taxonomists for standard genome sequencing and annotation.</title>
        <authorList>
            <consortium name="The Broad Institute Genomics Platform"/>
            <consortium name="The Broad Institute Genome Sequencing Center for Infectious Disease"/>
            <person name="Wu L."/>
            <person name="Ma J."/>
        </authorList>
    </citation>
    <scope>NUCLEOTIDE SEQUENCE [LARGE SCALE GENOMIC DNA]</scope>
    <source>
        <strain evidence="2 3">JCM 14307</strain>
    </source>
</reference>
<dbReference type="Proteomes" id="UP001500280">
    <property type="component" value="Unassembled WGS sequence"/>
</dbReference>
<proteinExistence type="predicted"/>
<keyword evidence="1" id="KW-0732">Signal</keyword>
<name>A0ABN2HF00_9ACTN</name>
<keyword evidence="3" id="KW-1185">Reference proteome</keyword>
<dbReference type="EMBL" id="BAAANF010000011">
    <property type="protein sequence ID" value="GAA1686854.1"/>
    <property type="molecule type" value="Genomic_DNA"/>
</dbReference>
<feature type="chain" id="PRO_5046923715" description="Asl1-like glycosyl hydrolase catalytic domain-containing protein" evidence="1">
    <location>
        <begin position="31"/>
        <end position="332"/>
    </location>
</feature>
<organism evidence="2 3">
    <name type="scientific">Kribbella yunnanensis</name>
    <dbReference type="NCBI Taxonomy" id="190194"/>
    <lineage>
        <taxon>Bacteria</taxon>
        <taxon>Bacillati</taxon>
        <taxon>Actinomycetota</taxon>
        <taxon>Actinomycetes</taxon>
        <taxon>Propionibacteriales</taxon>
        <taxon>Kribbellaceae</taxon>
        <taxon>Kribbella</taxon>
    </lineage>
</organism>
<sequence length="332" mass="36137">MSAHPRLLALATAVLLATTAVLSSATQVTAAEPTGRGGSNFTWFRLDGCDREPYSTISAFHQAEPEIRSVLKQLYDGGQRRLRIGIFHQRGHAPGGTVMDSAGGNLSAQNRANLSGFLAAIKQAGFLEVEVAFHPIGVNDPHGWKSFSASHYAENRDLIGNLRPLIAAAGIPYTIDLLNEGLPMTSESVLKDYSTRLWADYTARFGKGDTVGFSMTVWIANRVETMASVYGGNLPDVFDVHLYGDDRGNGDEYEQFVAAHQAMAERGYSQGWIIGEVHYADAAAAGKIRRAMADTGRTVFYLTQWPWTRAKRCPDVDVAPPTDFAAYLAEGF</sequence>
<dbReference type="InterPro" id="IPR017853">
    <property type="entry name" value="GH"/>
</dbReference>
<evidence type="ECO:0000256" key="1">
    <source>
        <dbReference type="SAM" id="SignalP"/>
    </source>
</evidence>
<feature type="signal peptide" evidence="1">
    <location>
        <begin position="1"/>
        <end position="30"/>
    </location>
</feature>
<dbReference type="RefSeq" id="WP_344152249.1">
    <property type="nucleotide sequence ID" value="NZ_BAAANF010000011.1"/>
</dbReference>
<accession>A0ABN2HF00</accession>
<dbReference type="SUPFAM" id="SSF51445">
    <property type="entry name" value="(Trans)glycosidases"/>
    <property type="match status" value="1"/>
</dbReference>